<feature type="signal peptide" evidence="4">
    <location>
        <begin position="1"/>
        <end position="17"/>
    </location>
</feature>
<dbReference type="FunFam" id="3.15.10.30:FF:000001">
    <property type="entry name" value="Takeout-like protein 1"/>
    <property type="match status" value="1"/>
</dbReference>
<proteinExistence type="inferred from homology"/>
<dbReference type="InterPro" id="IPR010562">
    <property type="entry name" value="Haemolymph_juvenile_hormone-bd"/>
</dbReference>
<dbReference type="EMBL" id="JARQZJ010000032">
    <property type="protein sequence ID" value="KAK9874598.1"/>
    <property type="molecule type" value="Genomic_DNA"/>
</dbReference>
<protein>
    <submittedName>
        <fullName evidence="5">Uncharacterized protein</fullName>
    </submittedName>
</protein>
<dbReference type="Gene3D" id="3.15.10.30">
    <property type="entry name" value="Haemolymph juvenile hormone binding protein"/>
    <property type="match status" value="1"/>
</dbReference>
<name>A0AAW1TWD2_9CUCU</name>
<dbReference type="GO" id="GO:0005615">
    <property type="term" value="C:extracellular space"/>
    <property type="evidence" value="ECO:0007669"/>
    <property type="project" value="TreeGrafter"/>
</dbReference>
<evidence type="ECO:0000313" key="6">
    <source>
        <dbReference type="Proteomes" id="UP001431783"/>
    </source>
</evidence>
<keyword evidence="1 4" id="KW-0732">Signal</keyword>
<dbReference type="AlphaFoldDB" id="A0AAW1TWD2"/>
<feature type="chain" id="PRO_5043788751" evidence="4">
    <location>
        <begin position="18"/>
        <end position="243"/>
    </location>
</feature>
<keyword evidence="2" id="KW-0090">Biological rhythms</keyword>
<evidence type="ECO:0000313" key="5">
    <source>
        <dbReference type="EMBL" id="KAK9874598.1"/>
    </source>
</evidence>
<evidence type="ECO:0000256" key="4">
    <source>
        <dbReference type="SAM" id="SignalP"/>
    </source>
</evidence>
<dbReference type="PANTHER" id="PTHR11008">
    <property type="entry name" value="PROTEIN TAKEOUT-LIKE PROTEIN"/>
    <property type="match status" value="1"/>
</dbReference>
<evidence type="ECO:0000256" key="1">
    <source>
        <dbReference type="ARBA" id="ARBA00022729"/>
    </source>
</evidence>
<dbReference type="Pfam" id="PF06585">
    <property type="entry name" value="JHBP"/>
    <property type="match status" value="1"/>
</dbReference>
<dbReference type="SMART" id="SM00700">
    <property type="entry name" value="JHBP"/>
    <property type="match status" value="1"/>
</dbReference>
<gene>
    <name evidence="5" type="ORF">WA026_005432</name>
</gene>
<evidence type="ECO:0000256" key="3">
    <source>
        <dbReference type="ARBA" id="ARBA00060902"/>
    </source>
</evidence>
<sequence length="243" mass="27914">MKLNILILALTVCCGHSKTLPEFLKPFKCSTKRDLENCFLKSANKVIPLIVEGIPDYNVPKMNPFLVPFIQLISTPTLGLNLTNVKVYNLKNMKLNKIRFDWKKKIFTDEFHCEEIKVEGDYAVDGKVLVLPIKGNGPFVIYLKNGFYNYTMSASISDRNGEKYYHIDDSRMNYRIGDVKFEFNNLFDGNKQLGDEMNKFLNENWEPLLADFGPGISKTISSIITSFLQAFMKEIPHSEIFLD</sequence>
<accession>A0AAW1TWD2</accession>
<comment type="caution">
    <text evidence="5">The sequence shown here is derived from an EMBL/GenBank/DDBJ whole genome shotgun (WGS) entry which is preliminary data.</text>
</comment>
<dbReference type="GO" id="GO:0007623">
    <property type="term" value="P:circadian rhythm"/>
    <property type="evidence" value="ECO:0007669"/>
    <property type="project" value="UniProtKB-ARBA"/>
</dbReference>
<reference evidence="5 6" key="1">
    <citation type="submission" date="2023-03" db="EMBL/GenBank/DDBJ databases">
        <title>Genome insight into feeding habits of ladybird beetles.</title>
        <authorList>
            <person name="Li H.-S."/>
            <person name="Huang Y.-H."/>
            <person name="Pang H."/>
        </authorList>
    </citation>
    <scope>NUCLEOTIDE SEQUENCE [LARGE SCALE GENOMIC DNA]</scope>
    <source>
        <strain evidence="5">SYSU_2023b</strain>
        <tissue evidence="5">Whole body</tissue>
    </source>
</reference>
<dbReference type="Proteomes" id="UP001431783">
    <property type="component" value="Unassembled WGS sequence"/>
</dbReference>
<organism evidence="5 6">
    <name type="scientific">Henosepilachna vigintioctopunctata</name>
    <dbReference type="NCBI Taxonomy" id="420089"/>
    <lineage>
        <taxon>Eukaryota</taxon>
        <taxon>Metazoa</taxon>
        <taxon>Ecdysozoa</taxon>
        <taxon>Arthropoda</taxon>
        <taxon>Hexapoda</taxon>
        <taxon>Insecta</taxon>
        <taxon>Pterygota</taxon>
        <taxon>Neoptera</taxon>
        <taxon>Endopterygota</taxon>
        <taxon>Coleoptera</taxon>
        <taxon>Polyphaga</taxon>
        <taxon>Cucujiformia</taxon>
        <taxon>Coccinelloidea</taxon>
        <taxon>Coccinellidae</taxon>
        <taxon>Epilachninae</taxon>
        <taxon>Epilachnini</taxon>
        <taxon>Henosepilachna</taxon>
    </lineage>
</organism>
<dbReference type="InterPro" id="IPR038606">
    <property type="entry name" value="To_sf"/>
</dbReference>
<comment type="similarity">
    <text evidence="3">Belongs to the TO family.</text>
</comment>
<dbReference type="PANTHER" id="PTHR11008:SF32">
    <property type="entry name" value="CIRCADIAN CLOCK-CONTROLLED PROTEIN DAYWAKE-RELATED"/>
    <property type="match status" value="1"/>
</dbReference>
<evidence type="ECO:0000256" key="2">
    <source>
        <dbReference type="ARBA" id="ARBA00023108"/>
    </source>
</evidence>
<keyword evidence="6" id="KW-1185">Reference proteome</keyword>